<protein>
    <submittedName>
        <fullName evidence="9">ABC transporter permease</fullName>
    </submittedName>
</protein>
<sequence>MSTTNVRSTEKLKKIKYAFPFSYKKGSYSNLMIKFGTPLILLLLWEFLSVRGFISTTVLPAPSVIGTTFLDLLLTGEIFVHVGTSFLRIIQGFVIGGSLGVIVGILTGLNKKFEQAISLITGLLRPIPMMAWVPVLILWMGIDEASKITLIIIASFWPTLINVVDGIKNTDQKYLEVAQILEKKKTTLILRVILPSAFPSIFTGLRLGMDMAWRSVVGAELIAASSGIGYMISYARELSQTDVMLAGVLCIGIIGLLLDVVLKKIQAHVIKWNVNYFK</sequence>
<evidence type="ECO:0000256" key="3">
    <source>
        <dbReference type="ARBA" id="ARBA00022475"/>
    </source>
</evidence>
<proteinExistence type="inferred from homology"/>
<evidence type="ECO:0000256" key="6">
    <source>
        <dbReference type="ARBA" id="ARBA00023136"/>
    </source>
</evidence>
<dbReference type="InterPro" id="IPR000515">
    <property type="entry name" value="MetI-like"/>
</dbReference>
<gene>
    <name evidence="9" type="ORF">ADA01nite_41950</name>
</gene>
<keyword evidence="3" id="KW-1003">Cell membrane</keyword>
<dbReference type="CDD" id="cd06261">
    <property type="entry name" value="TM_PBP2"/>
    <property type="match status" value="1"/>
</dbReference>
<dbReference type="SUPFAM" id="SSF161098">
    <property type="entry name" value="MetI-like"/>
    <property type="match status" value="1"/>
</dbReference>
<dbReference type="PROSITE" id="PS50928">
    <property type="entry name" value="ABC_TM1"/>
    <property type="match status" value="1"/>
</dbReference>
<comment type="subcellular location">
    <subcellularLocation>
        <location evidence="1 7">Cell membrane</location>
        <topology evidence="1 7">Multi-pass membrane protein</topology>
    </subcellularLocation>
</comment>
<dbReference type="AlphaFoldDB" id="A0A511VCZ8"/>
<evidence type="ECO:0000313" key="9">
    <source>
        <dbReference type="EMBL" id="GEN36735.1"/>
    </source>
</evidence>
<keyword evidence="6 7" id="KW-0472">Membrane</keyword>
<dbReference type="Proteomes" id="UP000321157">
    <property type="component" value="Unassembled WGS sequence"/>
</dbReference>
<dbReference type="GO" id="GO:0005886">
    <property type="term" value="C:plasma membrane"/>
    <property type="evidence" value="ECO:0007669"/>
    <property type="project" value="UniProtKB-SubCell"/>
</dbReference>
<dbReference type="RefSeq" id="WP_146812364.1">
    <property type="nucleotide sequence ID" value="NZ_BJXX01000222.1"/>
</dbReference>
<dbReference type="Gene3D" id="1.10.3720.10">
    <property type="entry name" value="MetI-like"/>
    <property type="match status" value="1"/>
</dbReference>
<feature type="domain" description="ABC transmembrane type-1" evidence="8">
    <location>
        <begin position="82"/>
        <end position="262"/>
    </location>
</feature>
<feature type="transmembrane region" description="Helical" evidence="7">
    <location>
        <begin position="243"/>
        <end position="262"/>
    </location>
</feature>
<feature type="transmembrane region" description="Helical" evidence="7">
    <location>
        <begin position="211"/>
        <end position="231"/>
    </location>
</feature>
<evidence type="ECO:0000256" key="7">
    <source>
        <dbReference type="RuleBase" id="RU363032"/>
    </source>
</evidence>
<feature type="transmembrane region" description="Helical" evidence="7">
    <location>
        <begin position="188"/>
        <end position="205"/>
    </location>
</feature>
<feature type="transmembrane region" description="Helical" evidence="7">
    <location>
        <begin position="89"/>
        <end position="110"/>
    </location>
</feature>
<evidence type="ECO:0000256" key="5">
    <source>
        <dbReference type="ARBA" id="ARBA00022989"/>
    </source>
</evidence>
<evidence type="ECO:0000256" key="2">
    <source>
        <dbReference type="ARBA" id="ARBA00022448"/>
    </source>
</evidence>
<feature type="transmembrane region" description="Helical" evidence="7">
    <location>
        <begin position="31"/>
        <end position="54"/>
    </location>
</feature>
<name>A0A511VCZ8_9BACL</name>
<keyword evidence="10" id="KW-1185">Reference proteome</keyword>
<dbReference type="OrthoDB" id="9804353at2"/>
<keyword evidence="5 7" id="KW-1133">Transmembrane helix</keyword>
<dbReference type="Pfam" id="PF00528">
    <property type="entry name" value="BPD_transp_1"/>
    <property type="match status" value="1"/>
</dbReference>
<dbReference type="EMBL" id="BJXX01000222">
    <property type="protein sequence ID" value="GEN36735.1"/>
    <property type="molecule type" value="Genomic_DNA"/>
</dbReference>
<evidence type="ECO:0000313" key="10">
    <source>
        <dbReference type="Proteomes" id="UP000321157"/>
    </source>
</evidence>
<comment type="caution">
    <text evidence="9">The sequence shown here is derived from an EMBL/GenBank/DDBJ whole genome shotgun (WGS) entry which is preliminary data.</text>
</comment>
<reference evidence="9 10" key="1">
    <citation type="submission" date="2019-07" db="EMBL/GenBank/DDBJ databases">
        <title>Whole genome shotgun sequence of Aneurinibacillus danicus NBRC 102444.</title>
        <authorList>
            <person name="Hosoyama A."/>
            <person name="Uohara A."/>
            <person name="Ohji S."/>
            <person name="Ichikawa N."/>
        </authorList>
    </citation>
    <scope>NUCLEOTIDE SEQUENCE [LARGE SCALE GENOMIC DNA]</scope>
    <source>
        <strain evidence="9 10">NBRC 102444</strain>
    </source>
</reference>
<keyword evidence="2 7" id="KW-0813">Transport</keyword>
<dbReference type="InterPro" id="IPR035906">
    <property type="entry name" value="MetI-like_sf"/>
</dbReference>
<evidence type="ECO:0000259" key="8">
    <source>
        <dbReference type="PROSITE" id="PS50928"/>
    </source>
</evidence>
<organism evidence="9 10">
    <name type="scientific">Aneurinibacillus danicus</name>
    <dbReference type="NCBI Taxonomy" id="267746"/>
    <lineage>
        <taxon>Bacteria</taxon>
        <taxon>Bacillati</taxon>
        <taxon>Bacillota</taxon>
        <taxon>Bacilli</taxon>
        <taxon>Bacillales</taxon>
        <taxon>Paenibacillaceae</taxon>
        <taxon>Aneurinibacillus group</taxon>
        <taxon>Aneurinibacillus</taxon>
    </lineage>
</organism>
<dbReference type="PANTHER" id="PTHR30151:SF38">
    <property type="entry name" value="ALIPHATIC SULFONATES TRANSPORT PERMEASE PROTEIN SSUC-RELATED"/>
    <property type="match status" value="1"/>
</dbReference>
<dbReference type="PANTHER" id="PTHR30151">
    <property type="entry name" value="ALKANE SULFONATE ABC TRANSPORTER-RELATED, MEMBRANE SUBUNIT"/>
    <property type="match status" value="1"/>
</dbReference>
<feature type="transmembrane region" description="Helical" evidence="7">
    <location>
        <begin position="122"/>
        <end position="142"/>
    </location>
</feature>
<evidence type="ECO:0000256" key="4">
    <source>
        <dbReference type="ARBA" id="ARBA00022692"/>
    </source>
</evidence>
<keyword evidence="4 7" id="KW-0812">Transmembrane</keyword>
<comment type="similarity">
    <text evidence="7">Belongs to the binding-protein-dependent transport system permease family.</text>
</comment>
<accession>A0A511VCZ8</accession>
<evidence type="ECO:0000256" key="1">
    <source>
        <dbReference type="ARBA" id="ARBA00004651"/>
    </source>
</evidence>
<dbReference type="GO" id="GO:0042918">
    <property type="term" value="P:alkanesulfonate transmembrane transport"/>
    <property type="evidence" value="ECO:0007669"/>
    <property type="project" value="UniProtKB-ARBA"/>
</dbReference>
<feature type="transmembrane region" description="Helical" evidence="7">
    <location>
        <begin position="148"/>
        <end position="167"/>
    </location>
</feature>
<dbReference type="FunFam" id="1.10.3720.10:FF:000003">
    <property type="entry name" value="Aliphatic sulfonate ABC transporter permease"/>
    <property type="match status" value="1"/>
</dbReference>